<name>A0AAV8U1M7_9ROSI</name>
<reference evidence="1 2" key="1">
    <citation type="submission" date="2021-09" db="EMBL/GenBank/DDBJ databases">
        <title>Genomic insights and catalytic innovation underlie evolution of tropane alkaloids biosynthesis.</title>
        <authorList>
            <person name="Wang Y.-J."/>
            <person name="Tian T."/>
            <person name="Huang J.-P."/>
            <person name="Huang S.-X."/>
        </authorList>
    </citation>
    <scope>NUCLEOTIDE SEQUENCE [LARGE SCALE GENOMIC DNA]</scope>
    <source>
        <strain evidence="1">KIB-2018</strain>
        <tissue evidence="1">Leaf</tissue>
    </source>
</reference>
<comment type="caution">
    <text evidence="1">The sequence shown here is derived from an EMBL/GenBank/DDBJ whole genome shotgun (WGS) entry which is preliminary data.</text>
</comment>
<dbReference type="AlphaFoldDB" id="A0AAV8U1M7"/>
<proteinExistence type="predicted"/>
<keyword evidence="2" id="KW-1185">Reference proteome</keyword>
<evidence type="ECO:0000313" key="1">
    <source>
        <dbReference type="EMBL" id="KAJ8773181.1"/>
    </source>
</evidence>
<accession>A0AAV8U1M7</accession>
<protein>
    <submittedName>
        <fullName evidence="1">Uncharacterized protein</fullName>
    </submittedName>
</protein>
<sequence>MPKQKANSLYDAVAAHRRNSLKLYNSKESLAVGESYIAIGVIGNYIRSSELYTTRLKPGDVLTQAGSP</sequence>
<organism evidence="1 2">
    <name type="scientific">Erythroxylum novogranatense</name>
    <dbReference type="NCBI Taxonomy" id="1862640"/>
    <lineage>
        <taxon>Eukaryota</taxon>
        <taxon>Viridiplantae</taxon>
        <taxon>Streptophyta</taxon>
        <taxon>Embryophyta</taxon>
        <taxon>Tracheophyta</taxon>
        <taxon>Spermatophyta</taxon>
        <taxon>Magnoliopsida</taxon>
        <taxon>eudicotyledons</taxon>
        <taxon>Gunneridae</taxon>
        <taxon>Pentapetalae</taxon>
        <taxon>rosids</taxon>
        <taxon>fabids</taxon>
        <taxon>Malpighiales</taxon>
        <taxon>Erythroxylaceae</taxon>
        <taxon>Erythroxylum</taxon>
    </lineage>
</organism>
<dbReference type="Proteomes" id="UP001159364">
    <property type="component" value="Linkage Group LG02"/>
</dbReference>
<dbReference type="EMBL" id="JAIWQS010000002">
    <property type="protein sequence ID" value="KAJ8773181.1"/>
    <property type="molecule type" value="Genomic_DNA"/>
</dbReference>
<evidence type="ECO:0000313" key="2">
    <source>
        <dbReference type="Proteomes" id="UP001159364"/>
    </source>
</evidence>
<gene>
    <name evidence="1" type="ORF">K2173_028358</name>
</gene>